<keyword evidence="1" id="KW-0812">Transmembrane</keyword>
<dbReference type="OrthoDB" id="86287at2157"/>
<sequence length="296" mass="31905">MRWFPLARQECKALVSSKGVWLLALVLPLWTYRPAYRTWNELGPDMTIGFVQHSAAFVLPLAAIALGYRAIVGDRSSGSLRFVLGLPLTRRDVLLGKLVGRTVGIAIPVGIALAVVTVVGVVRFGLFSPLRYLAVLVVTFAYLAVLVSIVVSVSALAGRAATAAATLFVGLLVVFETLWQLLAPMLYSRLTGTPVNLYDPPADGRLFLIDRLAPSRAYNTVTNWLLEAGNSAGFHNSVISDLEPNVSSNVLVVDNTFEPGAVPLYLHEAGGLVILAAWGLVPLSIAYYRFDRGDLA</sequence>
<dbReference type="Pfam" id="PF12679">
    <property type="entry name" value="ABC2_membrane_2"/>
    <property type="match status" value="1"/>
</dbReference>
<dbReference type="GO" id="GO:0140359">
    <property type="term" value="F:ABC-type transporter activity"/>
    <property type="evidence" value="ECO:0007669"/>
    <property type="project" value="InterPro"/>
</dbReference>
<feature type="transmembrane region" description="Helical" evidence="1">
    <location>
        <begin position="269"/>
        <end position="290"/>
    </location>
</feature>
<evidence type="ECO:0000313" key="2">
    <source>
        <dbReference type="EMBL" id="THE63854.1"/>
    </source>
</evidence>
<feature type="transmembrane region" description="Helical" evidence="1">
    <location>
        <begin position="50"/>
        <end position="71"/>
    </location>
</feature>
<feature type="transmembrane region" description="Helical" evidence="1">
    <location>
        <begin position="98"/>
        <end position="126"/>
    </location>
</feature>
<keyword evidence="3" id="KW-1185">Reference proteome</keyword>
<organism evidence="2 3">
    <name type="scientific">Salinadaptatus halalkaliphilus</name>
    <dbReference type="NCBI Taxonomy" id="2419781"/>
    <lineage>
        <taxon>Archaea</taxon>
        <taxon>Methanobacteriati</taxon>
        <taxon>Methanobacteriota</taxon>
        <taxon>Stenosarchaea group</taxon>
        <taxon>Halobacteria</taxon>
        <taxon>Halobacteriales</taxon>
        <taxon>Natrialbaceae</taxon>
        <taxon>Salinadaptatus</taxon>
    </lineage>
</organism>
<feature type="transmembrane region" description="Helical" evidence="1">
    <location>
        <begin position="160"/>
        <end position="182"/>
    </location>
</feature>
<evidence type="ECO:0000256" key="1">
    <source>
        <dbReference type="SAM" id="Phobius"/>
    </source>
</evidence>
<dbReference type="RefSeq" id="WP_141465700.1">
    <property type="nucleotide sequence ID" value="NZ_RBZW01000055.1"/>
</dbReference>
<evidence type="ECO:0000313" key="3">
    <source>
        <dbReference type="Proteomes" id="UP000318864"/>
    </source>
</evidence>
<dbReference type="EMBL" id="RBZW01000055">
    <property type="protein sequence ID" value="THE63854.1"/>
    <property type="molecule type" value="Genomic_DNA"/>
</dbReference>
<feature type="transmembrane region" description="Helical" evidence="1">
    <location>
        <begin position="12"/>
        <end position="30"/>
    </location>
</feature>
<keyword evidence="1" id="KW-1133">Transmembrane helix</keyword>
<comment type="caution">
    <text evidence="2">The sequence shown here is derived from an EMBL/GenBank/DDBJ whole genome shotgun (WGS) entry which is preliminary data.</text>
</comment>
<dbReference type="PANTHER" id="PTHR43471:SF1">
    <property type="entry name" value="ABC TRANSPORTER PERMEASE PROTEIN NOSY-RELATED"/>
    <property type="match status" value="1"/>
</dbReference>
<dbReference type="Proteomes" id="UP000318864">
    <property type="component" value="Unassembled WGS sequence"/>
</dbReference>
<gene>
    <name evidence="2" type="ORF">D8Y22_16130</name>
</gene>
<dbReference type="AlphaFoldDB" id="A0A4S3TIG9"/>
<protein>
    <submittedName>
        <fullName evidence="2">Nitrite reductase</fullName>
    </submittedName>
</protein>
<name>A0A4S3TIG9_9EURY</name>
<reference evidence="2 3" key="1">
    <citation type="submission" date="2018-10" db="EMBL/GenBank/DDBJ databases">
        <title>Natronolimnobius sp. XQ-INN 246 isolated from Inner Mongolia Autonomous Region of China.</title>
        <authorList>
            <person name="Xue Q."/>
        </authorList>
    </citation>
    <scope>NUCLEOTIDE SEQUENCE [LARGE SCALE GENOMIC DNA]</scope>
    <source>
        <strain evidence="2 3">XQ-INN 246</strain>
    </source>
</reference>
<dbReference type="PANTHER" id="PTHR43471">
    <property type="entry name" value="ABC TRANSPORTER PERMEASE"/>
    <property type="match status" value="1"/>
</dbReference>
<keyword evidence="1" id="KW-0472">Membrane</keyword>
<proteinExistence type="predicted"/>
<dbReference type="GO" id="GO:0005886">
    <property type="term" value="C:plasma membrane"/>
    <property type="evidence" value="ECO:0007669"/>
    <property type="project" value="UniProtKB-SubCell"/>
</dbReference>
<feature type="transmembrane region" description="Helical" evidence="1">
    <location>
        <begin position="132"/>
        <end position="153"/>
    </location>
</feature>
<accession>A0A4S3TIG9</accession>